<reference evidence="1 2" key="1">
    <citation type="submission" date="2016-10" db="EMBL/GenBank/DDBJ databases">
        <authorList>
            <person name="de Groot N.N."/>
        </authorList>
    </citation>
    <scope>NUCLEOTIDE SEQUENCE [LARGE SCALE GENOMIC DNA]</scope>
    <source>
        <strain evidence="1 2">ATCC 700224</strain>
    </source>
</reference>
<dbReference type="InterPro" id="IPR029035">
    <property type="entry name" value="DHS-like_NAD/FAD-binding_dom"/>
</dbReference>
<name>A0A1G7AD73_9PROT</name>
<accession>A0A1G7AD73</accession>
<proteinExistence type="predicted"/>
<evidence type="ECO:0000313" key="2">
    <source>
        <dbReference type="Proteomes" id="UP000199412"/>
    </source>
</evidence>
<gene>
    <name evidence="1" type="ORF">SAMN05421720_103278</name>
</gene>
<dbReference type="AlphaFoldDB" id="A0A1G7AD73"/>
<keyword evidence="2" id="KW-1185">Reference proteome</keyword>
<dbReference type="OrthoDB" id="7357874at2"/>
<dbReference type="EMBL" id="FNAP01000003">
    <property type="protein sequence ID" value="SDE12761.1"/>
    <property type="molecule type" value="Genomic_DNA"/>
</dbReference>
<organism evidence="1 2">
    <name type="scientific">Rhodospira trueperi</name>
    <dbReference type="NCBI Taxonomy" id="69960"/>
    <lineage>
        <taxon>Bacteria</taxon>
        <taxon>Pseudomonadati</taxon>
        <taxon>Pseudomonadota</taxon>
        <taxon>Alphaproteobacteria</taxon>
        <taxon>Rhodospirillales</taxon>
        <taxon>Rhodospirillaceae</taxon>
        <taxon>Rhodospira</taxon>
    </lineage>
</organism>
<dbReference type="Pfam" id="PF13289">
    <property type="entry name" value="SIR2_2"/>
    <property type="match status" value="1"/>
</dbReference>
<evidence type="ECO:0000313" key="1">
    <source>
        <dbReference type="EMBL" id="SDE12761.1"/>
    </source>
</evidence>
<sequence>MARHDPVPERPLKFLAKELQAGRLVLFVGAGLSHLAPAKDGSRRRLPLWDGLLDHIAKEFGINRSEFSDDPLRVLDMAVTVRDRPALIAEVANCIDAENFDPSKAHKELKDLPWAYFVTTNYDDLLNKDNKFRSIITEDLYLWEGVHSVKKLIYAIHGNLDNPHTLTREDYRCWGERNPRASRRLEDTLFNRTVLFVGYSISDPNFGDILNRVKRIMGDKSLTQKGLAPGLGA</sequence>
<dbReference type="STRING" id="69960.SAMN05421720_103278"/>
<dbReference type="SUPFAM" id="SSF52467">
    <property type="entry name" value="DHS-like NAD/FAD-binding domain"/>
    <property type="match status" value="1"/>
</dbReference>
<dbReference type="Proteomes" id="UP000199412">
    <property type="component" value="Unassembled WGS sequence"/>
</dbReference>
<protein>
    <submittedName>
        <fullName evidence="1">SIR2-like domain-containing protein</fullName>
    </submittedName>
</protein>